<dbReference type="Pfam" id="PF05913">
    <property type="entry name" value="MupG_C"/>
    <property type="match status" value="1"/>
</dbReference>
<reference evidence="3 4" key="1">
    <citation type="submission" date="2018-03" db="EMBL/GenBank/DDBJ databases">
        <title>Genome sequence of Clostridium vincentii DSM 10228.</title>
        <authorList>
            <person name="Poehlein A."/>
            <person name="Daniel R."/>
        </authorList>
    </citation>
    <scope>NUCLEOTIDE SEQUENCE [LARGE SCALE GENOMIC DNA]</scope>
    <source>
        <strain evidence="3 4">DSM 10228</strain>
    </source>
</reference>
<dbReference type="SUPFAM" id="SSF51445">
    <property type="entry name" value="(Trans)glycosidases"/>
    <property type="match status" value="1"/>
</dbReference>
<dbReference type="RefSeq" id="WP_106060229.1">
    <property type="nucleotide sequence ID" value="NZ_PVXQ01000024.1"/>
</dbReference>
<dbReference type="InterPro" id="IPR043797">
    <property type="entry name" value="MupG_N"/>
</dbReference>
<proteinExistence type="predicted"/>
<dbReference type="PANTHER" id="PTHR38435">
    <property type="match status" value="1"/>
</dbReference>
<evidence type="ECO:0008006" key="5">
    <source>
        <dbReference type="Google" id="ProtNLM"/>
    </source>
</evidence>
<dbReference type="Gene3D" id="2.40.100.10">
    <property type="entry name" value="Cyclophilin-like"/>
    <property type="match status" value="1"/>
</dbReference>
<dbReference type="AlphaFoldDB" id="A0A2T0BD20"/>
<sequence length="364" mass="42560">MRKLGISIYEEQSTEKEIFDYIDKAQKYGFSRIFSCLLSVTDSKEIIIKKFKKINHYAHEKGFEIIVDVNPRVFKDLDISYGDLSFFKEIEADGVRLDQGFSGSEEALMSFNPQGLKIEINMSNDTNYIDTIMNYMPNKYNLIACHNFYPHRYSGLNYEHFIKCTQRFKKYGLRTAAFVSSNNKDTFGPWPVREGLPTLEIHRNLPIEVQVKHLIAIGDIDDIIISNCYPTEDELKKISDMRKDMVTFDITLEKDIPEVEKKILFDEMHFNRGDFSDNIIRSTQSRLKYKGHNFKVFNTPEIIRRGDIVIESSEYGHYAGEVEIAVRDMKNNGKSNVVARIREDEIFLLDLIKPWQKFNFNEIK</sequence>
<dbReference type="Proteomes" id="UP000239471">
    <property type="component" value="Unassembled WGS sequence"/>
</dbReference>
<gene>
    <name evidence="3" type="ORF">CLVI_22780</name>
</gene>
<protein>
    <recommendedName>
        <fullName evidence="5">Outer surface protein</fullName>
    </recommendedName>
</protein>
<dbReference type="InterPro" id="IPR043894">
    <property type="entry name" value="MupG_C"/>
</dbReference>
<dbReference type="SUPFAM" id="SSF50891">
    <property type="entry name" value="Cyclophilin-like"/>
    <property type="match status" value="1"/>
</dbReference>
<feature type="domain" description="6-phospho-N-acetylmuramidase C-terminal" evidence="1">
    <location>
        <begin position="246"/>
        <end position="361"/>
    </location>
</feature>
<evidence type="ECO:0000313" key="3">
    <source>
        <dbReference type="EMBL" id="PRR81789.1"/>
    </source>
</evidence>
<accession>A0A2T0BD20</accession>
<name>A0A2T0BD20_9CLOT</name>
<organism evidence="3 4">
    <name type="scientific">Clostridium vincentii</name>
    <dbReference type="NCBI Taxonomy" id="52704"/>
    <lineage>
        <taxon>Bacteria</taxon>
        <taxon>Bacillati</taxon>
        <taxon>Bacillota</taxon>
        <taxon>Clostridia</taxon>
        <taxon>Eubacteriales</taxon>
        <taxon>Clostridiaceae</taxon>
        <taxon>Clostridium</taxon>
    </lineage>
</organism>
<dbReference type="Gene3D" id="3.20.20.70">
    <property type="entry name" value="Aldolase class I"/>
    <property type="match status" value="1"/>
</dbReference>
<evidence type="ECO:0000313" key="4">
    <source>
        <dbReference type="Proteomes" id="UP000239471"/>
    </source>
</evidence>
<evidence type="ECO:0000259" key="1">
    <source>
        <dbReference type="Pfam" id="PF05913"/>
    </source>
</evidence>
<feature type="domain" description="6-phospho-N-acetylmuramidase N-terminal" evidence="2">
    <location>
        <begin position="4"/>
        <end position="239"/>
    </location>
</feature>
<dbReference type="InterPro" id="IPR013785">
    <property type="entry name" value="Aldolase_TIM"/>
</dbReference>
<evidence type="ECO:0000259" key="2">
    <source>
        <dbReference type="Pfam" id="PF19200"/>
    </source>
</evidence>
<dbReference type="InterPro" id="IPR029000">
    <property type="entry name" value="Cyclophilin-like_dom_sf"/>
</dbReference>
<keyword evidence="4" id="KW-1185">Reference proteome</keyword>
<dbReference type="InterPro" id="IPR017853">
    <property type="entry name" value="GH"/>
</dbReference>
<comment type="caution">
    <text evidence="3">The sequence shown here is derived from an EMBL/GenBank/DDBJ whole genome shotgun (WGS) entry which is preliminary data.</text>
</comment>
<dbReference type="Pfam" id="PF19200">
    <property type="entry name" value="MupG_N"/>
    <property type="match status" value="1"/>
</dbReference>
<dbReference type="PANTHER" id="PTHR38435:SF1">
    <property type="entry name" value="DUF871 DOMAIN-CONTAINING PROTEIN"/>
    <property type="match status" value="1"/>
</dbReference>
<dbReference type="InterPro" id="IPR008589">
    <property type="entry name" value="MupG"/>
</dbReference>
<dbReference type="OrthoDB" id="5809921at2"/>
<dbReference type="EMBL" id="PVXQ01000024">
    <property type="protein sequence ID" value="PRR81789.1"/>
    <property type="molecule type" value="Genomic_DNA"/>
</dbReference>